<feature type="coiled-coil region" evidence="1">
    <location>
        <begin position="149"/>
        <end position="183"/>
    </location>
</feature>
<reference evidence="3 4" key="1">
    <citation type="submission" date="2015-11" db="EMBL/GenBank/DDBJ databases">
        <title>Genomic analysis of 38 Legionella species identifies large and diverse effector repertoires.</title>
        <authorList>
            <person name="Burstein D."/>
            <person name="Amaro F."/>
            <person name="Zusman T."/>
            <person name="Lifshitz Z."/>
            <person name="Cohen O."/>
            <person name="Gilbert J.A."/>
            <person name="Pupko T."/>
            <person name="Shuman H.A."/>
            <person name="Segal G."/>
        </authorList>
    </citation>
    <scope>NUCLEOTIDE SEQUENCE [LARGE SCALE GENOMIC DNA]</scope>
    <source>
        <strain evidence="3 4">WA-270A-C2</strain>
    </source>
</reference>
<evidence type="ECO:0000256" key="1">
    <source>
        <dbReference type="SAM" id="Coils"/>
    </source>
</evidence>
<evidence type="ECO:0000313" key="3">
    <source>
        <dbReference type="EMBL" id="KTD50602.1"/>
    </source>
</evidence>
<dbReference type="Proteomes" id="UP000054608">
    <property type="component" value="Unassembled WGS sequence"/>
</dbReference>
<feature type="region of interest" description="Disordered" evidence="2">
    <location>
        <begin position="715"/>
        <end position="756"/>
    </location>
</feature>
<keyword evidence="1" id="KW-0175">Coiled coil</keyword>
<feature type="compositionally biased region" description="Polar residues" evidence="2">
    <location>
        <begin position="746"/>
        <end position="756"/>
    </location>
</feature>
<dbReference type="AlphaFoldDB" id="A0A0W0Y1C5"/>
<proteinExistence type="predicted"/>
<protein>
    <submittedName>
        <fullName evidence="3">Coiled-coil-containing protein</fullName>
    </submittedName>
</protein>
<keyword evidence="4" id="KW-1185">Reference proteome</keyword>
<sequence length="756" mass="85835">MAKNILFSFLSYRKKRNKSSLEQAESVTLKQTLDKKNYFLIALPLRDYRLDHKDLRYTLLKHHVSVYETESQANPHLSQLHYTADFTDLGGNEYRLHVYYNKKDQMVSGPHFSMRVGQNKYRELDVSSVSQELLTLAETSMHDVIVEIREKYLQTYNQLELEYQRLDNQCSLLYEERESKRAEYVAKLKNFIKMTESLSLLTSHNHYAQKHLFLTRMLKTAQAVMPEAEAVRNAPITAVSSHPSSNSSKKNNASKPTAPLASVNSKAKRKQAALQKITRELGDIERHVDRLAKQFASLTPESSSQDELAYTRSLADLWARCNQYSLEADLLLSSQTSIGNSQCLSKLQQLTSGLEKACKAHFLHLLKEKQFAAAKLLQNFHYLLDMNRLCSALEEKNAELLDFILTHGDDLVLDNQVLIINKKKYPNAVSFCYETHSTDCLAVLIKHDASLLIPDDHGLPLAYSLLTEPGHPLKGVLAACPEKTTSSSAFYFALKNALRRYLDTHTLSSEVKKQISAAIAYYQIQAHDLLFNRDLGILAQQGNYSISAITLLMTKPLPLDLLEDETIQLAYSQCIERAVRHFKSLRPKARMELVKCFHDSLNDLSQLFRSNGIPDTDRPAKMKFLQQYLYDVEILWQDMSNCARGIRKANSAHAQQQVHASLEEAINNLSSRYNLPMQSSLTDDTSLEESEESSSLDGWLDDFASLVSPPVQTKSGWMNFFTPHPTDEKLPSNQSAPTAEKKPEQDNVTSKSLSHS</sequence>
<name>A0A0W0Y1C5_9GAMM</name>
<comment type="caution">
    <text evidence="3">The sequence shown here is derived from an EMBL/GenBank/DDBJ whole genome shotgun (WGS) entry which is preliminary data.</text>
</comment>
<organism evidence="3 4">
    <name type="scientific">Legionella rubrilucens</name>
    <dbReference type="NCBI Taxonomy" id="458"/>
    <lineage>
        <taxon>Bacteria</taxon>
        <taxon>Pseudomonadati</taxon>
        <taxon>Pseudomonadota</taxon>
        <taxon>Gammaproteobacteria</taxon>
        <taxon>Legionellales</taxon>
        <taxon>Legionellaceae</taxon>
        <taxon>Legionella</taxon>
    </lineage>
</organism>
<evidence type="ECO:0000256" key="2">
    <source>
        <dbReference type="SAM" id="MobiDB-lite"/>
    </source>
</evidence>
<dbReference type="PATRIC" id="fig|458.5.peg.231"/>
<accession>A0A0W0Y1C5</accession>
<feature type="region of interest" description="Disordered" evidence="2">
    <location>
        <begin position="237"/>
        <end position="269"/>
    </location>
</feature>
<gene>
    <name evidence="3" type="primary">legC4_1</name>
    <name evidence="3" type="ORF">Lrub_0226</name>
</gene>
<dbReference type="OrthoDB" id="5652557at2"/>
<evidence type="ECO:0000313" key="4">
    <source>
        <dbReference type="Proteomes" id="UP000054608"/>
    </source>
</evidence>
<dbReference type="RefSeq" id="WP_058530364.1">
    <property type="nucleotide sequence ID" value="NZ_CAAAIN010000003.1"/>
</dbReference>
<feature type="compositionally biased region" description="Low complexity" evidence="2">
    <location>
        <begin position="240"/>
        <end position="255"/>
    </location>
</feature>
<dbReference type="EMBL" id="LNYT01000003">
    <property type="protein sequence ID" value="KTD50602.1"/>
    <property type="molecule type" value="Genomic_DNA"/>
</dbReference>